<organism evidence="2">
    <name type="scientific">Francisella philomiragia subsp. philomiragia (strain ATCC 25017 / CCUG 19701 / FSC 153 / O#319-036)</name>
    <dbReference type="NCBI Taxonomy" id="484022"/>
    <lineage>
        <taxon>Bacteria</taxon>
        <taxon>Pseudomonadati</taxon>
        <taxon>Pseudomonadota</taxon>
        <taxon>Gammaproteobacteria</taxon>
        <taxon>Thiotrichales</taxon>
        <taxon>Francisellaceae</taxon>
        <taxon>Francisella</taxon>
    </lineage>
</organism>
<accession>B0U119</accession>
<feature type="transmembrane region" description="Helical" evidence="1">
    <location>
        <begin position="98"/>
        <end position="116"/>
    </location>
</feature>
<evidence type="ECO:0000313" key="2">
    <source>
        <dbReference type="EMBL" id="ABZ86835.1"/>
    </source>
</evidence>
<keyword evidence="1" id="KW-1133">Transmembrane helix</keyword>
<proteinExistence type="predicted"/>
<keyword evidence="1" id="KW-0812">Transmembrane</keyword>
<reference evidence="2" key="1">
    <citation type="submission" date="2009-01" db="EMBL/GenBank/DDBJ databases">
        <title>Complete sequence of chromosome of Francisella philomiragia subsp. philomiragia ATCC 25017.</title>
        <authorList>
            <consortium name="US DOE Joint Genome Institute"/>
            <person name="Copeland A."/>
            <person name="Lucas S."/>
            <person name="Lapidus A."/>
            <person name="Barry K."/>
            <person name="Detter J.C."/>
            <person name="Glavina del Rio T."/>
            <person name="Hammon N."/>
            <person name="Israni S."/>
            <person name="Dalin E."/>
            <person name="Tice H."/>
            <person name="Pitluck S."/>
            <person name="Chain P."/>
            <person name="Malfatti S."/>
            <person name="Shin M."/>
            <person name="Vergez L."/>
            <person name="Schmutz J."/>
            <person name="Larimer F."/>
            <person name="Land M."/>
            <person name="Hauser L."/>
            <person name="Richardson P."/>
        </authorList>
    </citation>
    <scope>NUCLEOTIDE SEQUENCE</scope>
    <source>
        <strain evidence="2">ATCC 25017</strain>
    </source>
</reference>
<protein>
    <submittedName>
        <fullName evidence="2">Uncharacterized protein</fullName>
    </submittedName>
</protein>
<dbReference type="EMBL" id="CP000937">
    <property type="protein sequence ID" value="ABZ86835.1"/>
    <property type="molecule type" value="Genomic_DNA"/>
</dbReference>
<sequence length="164" mass="19243">MSELQIIDDEVVSFDSTANCSFESFLNNRRVSYIQLIQCKKIHIKIALLIIESFWNKFAINEGDRIISIGSFNKDNKFFNASLIYSITMKRYIFDYSYFYIFNTFAISILTVMLLVMQGITLGFGFFALIWYFLIYFCLQKSINLTQDKKLIGKYLDKNIGIKE</sequence>
<feature type="transmembrane region" description="Helical" evidence="1">
    <location>
        <begin position="122"/>
        <end position="139"/>
    </location>
</feature>
<gene>
    <name evidence="2" type="ordered locus">Fphi_0616</name>
</gene>
<dbReference type="KEGG" id="fph:Fphi_0616"/>
<dbReference type="AlphaFoldDB" id="B0U119"/>
<evidence type="ECO:0000256" key="1">
    <source>
        <dbReference type="SAM" id="Phobius"/>
    </source>
</evidence>
<dbReference type="HOGENOM" id="CLU_1616598_0_0_6"/>
<keyword evidence="1" id="KW-0472">Membrane</keyword>
<name>B0U119_FRAP2</name>